<dbReference type="GO" id="GO:0030148">
    <property type="term" value="P:sphingolipid biosynthetic process"/>
    <property type="evidence" value="ECO:0007669"/>
    <property type="project" value="TreeGrafter"/>
</dbReference>
<dbReference type="GO" id="GO:0042761">
    <property type="term" value="P:very long-chain fatty acid biosynthetic process"/>
    <property type="evidence" value="ECO:0007669"/>
    <property type="project" value="TreeGrafter"/>
</dbReference>
<comment type="caution">
    <text evidence="12">The sequence shown here is derived from an EMBL/GenBank/DDBJ whole genome shotgun (WGS) entry which is preliminary data.</text>
</comment>
<dbReference type="GO" id="GO:0009922">
    <property type="term" value="F:fatty acid elongase activity"/>
    <property type="evidence" value="ECO:0007669"/>
    <property type="project" value="InterPro"/>
</dbReference>
<keyword evidence="8 10" id="KW-0472">Membrane</keyword>
<keyword evidence="13" id="KW-1185">Reference proteome</keyword>
<dbReference type="GO" id="GO:0005789">
    <property type="term" value="C:endoplasmic reticulum membrane"/>
    <property type="evidence" value="ECO:0007669"/>
    <property type="project" value="TreeGrafter"/>
</dbReference>
<evidence type="ECO:0000313" key="13">
    <source>
        <dbReference type="Proteomes" id="UP000664859"/>
    </source>
</evidence>
<protein>
    <recommendedName>
        <fullName evidence="10">Elongation of fatty acids protein</fullName>
        <ecNumber evidence="10">2.3.1.-</ecNumber>
    </recommendedName>
</protein>
<sequence>MVFLREWSPWGPIGICAVYLLFCYLGTLYMKNRKAYGLNRALMLWNFALAMFSLMGALRTVPHLANVIALKGYKYTITEQGRDWVGGGAVGFWAQMFVFSKIPELGDTVFIVLRKRPLIFLHWYHHVTVLLYCWHSYYNEAAYGLYFAAMNYSVHAVMYLYYALAALRIRLCKPYYVTTLQISQMFVGIAVCCSCWIYYKKGYGEHIKEGNLWAGAIMYASYAFLFLQYAISRFIKKVMSKEDGAVTMNGNGRKAAATNGTTNGTKAGSKQD</sequence>
<dbReference type="EC" id="2.3.1.-" evidence="10"/>
<comment type="similarity">
    <text evidence="10">Belongs to the ELO family.</text>
</comment>
<evidence type="ECO:0000256" key="7">
    <source>
        <dbReference type="ARBA" id="ARBA00023098"/>
    </source>
</evidence>
<keyword evidence="5 10" id="KW-0276">Fatty acid metabolism</keyword>
<keyword evidence="9 10" id="KW-0275">Fatty acid biosynthesis</keyword>
<proteinExistence type="inferred from homology"/>
<dbReference type="PANTHER" id="PTHR11157">
    <property type="entry name" value="FATTY ACID ACYL TRANSFERASE-RELATED"/>
    <property type="match status" value="1"/>
</dbReference>
<feature type="transmembrane region" description="Helical" evidence="10">
    <location>
        <begin position="42"/>
        <end position="61"/>
    </location>
</feature>
<evidence type="ECO:0000256" key="10">
    <source>
        <dbReference type="RuleBase" id="RU361115"/>
    </source>
</evidence>
<dbReference type="PANTHER" id="PTHR11157:SF17">
    <property type="entry name" value="ELONGATION OF VERY LONG CHAIN FATTY ACIDS PROTEIN 6"/>
    <property type="match status" value="1"/>
</dbReference>
<keyword evidence="4 10" id="KW-0812">Transmembrane</keyword>
<dbReference type="GO" id="GO:0019367">
    <property type="term" value="P:fatty acid elongation, saturated fatty acid"/>
    <property type="evidence" value="ECO:0007669"/>
    <property type="project" value="TreeGrafter"/>
</dbReference>
<evidence type="ECO:0000256" key="9">
    <source>
        <dbReference type="ARBA" id="ARBA00023160"/>
    </source>
</evidence>
<keyword evidence="2 10" id="KW-0444">Lipid biosynthesis</keyword>
<dbReference type="EMBL" id="JAFCMP010000075">
    <property type="protein sequence ID" value="KAG5188186.1"/>
    <property type="molecule type" value="Genomic_DNA"/>
</dbReference>
<evidence type="ECO:0000256" key="11">
    <source>
        <dbReference type="SAM" id="MobiDB-lite"/>
    </source>
</evidence>
<feature type="transmembrane region" description="Helical" evidence="10">
    <location>
        <begin position="119"/>
        <end position="137"/>
    </location>
</feature>
<feature type="transmembrane region" description="Helical" evidence="10">
    <location>
        <begin position="12"/>
        <end position="30"/>
    </location>
</feature>
<evidence type="ECO:0000256" key="2">
    <source>
        <dbReference type="ARBA" id="ARBA00022516"/>
    </source>
</evidence>
<dbReference type="PROSITE" id="PS01188">
    <property type="entry name" value="ELO"/>
    <property type="match status" value="1"/>
</dbReference>
<reference evidence="12" key="1">
    <citation type="submission" date="2021-02" db="EMBL/GenBank/DDBJ databases">
        <title>First Annotated Genome of the Yellow-green Alga Tribonema minus.</title>
        <authorList>
            <person name="Mahan K.M."/>
        </authorList>
    </citation>
    <scope>NUCLEOTIDE SEQUENCE</scope>
    <source>
        <strain evidence="12">UTEX B ZZ1240</strain>
    </source>
</reference>
<evidence type="ECO:0000256" key="1">
    <source>
        <dbReference type="ARBA" id="ARBA00004141"/>
    </source>
</evidence>
<feature type="region of interest" description="Disordered" evidence="11">
    <location>
        <begin position="250"/>
        <end position="272"/>
    </location>
</feature>
<name>A0A836CLW9_9STRA</name>
<organism evidence="12 13">
    <name type="scientific">Tribonema minus</name>
    <dbReference type="NCBI Taxonomy" id="303371"/>
    <lineage>
        <taxon>Eukaryota</taxon>
        <taxon>Sar</taxon>
        <taxon>Stramenopiles</taxon>
        <taxon>Ochrophyta</taxon>
        <taxon>PX clade</taxon>
        <taxon>Xanthophyceae</taxon>
        <taxon>Tribonematales</taxon>
        <taxon>Tribonemataceae</taxon>
        <taxon>Tribonema</taxon>
    </lineage>
</organism>
<dbReference type="Pfam" id="PF01151">
    <property type="entry name" value="ELO"/>
    <property type="match status" value="1"/>
</dbReference>
<keyword evidence="6 10" id="KW-1133">Transmembrane helix</keyword>
<keyword evidence="3 10" id="KW-0808">Transferase</keyword>
<evidence type="ECO:0000256" key="4">
    <source>
        <dbReference type="ARBA" id="ARBA00022692"/>
    </source>
</evidence>
<feature type="transmembrane region" description="Helical" evidence="10">
    <location>
        <begin position="143"/>
        <end position="164"/>
    </location>
</feature>
<evidence type="ECO:0000256" key="8">
    <source>
        <dbReference type="ARBA" id="ARBA00023136"/>
    </source>
</evidence>
<dbReference type="InterPro" id="IPR002076">
    <property type="entry name" value="ELO_fam"/>
</dbReference>
<gene>
    <name evidence="12" type="ORF">JKP88DRAFT_178214</name>
</gene>
<feature type="transmembrane region" description="Helical" evidence="10">
    <location>
        <begin position="211"/>
        <end position="231"/>
    </location>
</feature>
<accession>A0A836CLW9</accession>
<evidence type="ECO:0000256" key="3">
    <source>
        <dbReference type="ARBA" id="ARBA00022679"/>
    </source>
</evidence>
<evidence type="ECO:0000256" key="5">
    <source>
        <dbReference type="ARBA" id="ARBA00022832"/>
    </source>
</evidence>
<dbReference type="GO" id="GO:0034626">
    <property type="term" value="P:fatty acid elongation, polyunsaturated fatty acid"/>
    <property type="evidence" value="ECO:0007669"/>
    <property type="project" value="TreeGrafter"/>
</dbReference>
<evidence type="ECO:0000256" key="6">
    <source>
        <dbReference type="ARBA" id="ARBA00022989"/>
    </source>
</evidence>
<dbReference type="Proteomes" id="UP000664859">
    <property type="component" value="Unassembled WGS sequence"/>
</dbReference>
<dbReference type="AlphaFoldDB" id="A0A836CLW9"/>
<feature type="transmembrane region" description="Helical" evidence="10">
    <location>
        <begin position="176"/>
        <end position="199"/>
    </location>
</feature>
<comment type="subcellular location">
    <subcellularLocation>
        <location evidence="1">Membrane</location>
        <topology evidence="1">Multi-pass membrane protein</topology>
    </subcellularLocation>
</comment>
<dbReference type="OrthoDB" id="434092at2759"/>
<evidence type="ECO:0000313" key="12">
    <source>
        <dbReference type="EMBL" id="KAG5188186.1"/>
    </source>
</evidence>
<dbReference type="GO" id="GO:0034625">
    <property type="term" value="P:fatty acid elongation, monounsaturated fatty acid"/>
    <property type="evidence" value="ECO:0007669"/>
    <property type="project" value="TreeGrafter"/>
</dbReference>
<keyword evidence="7 10" id="KW-0443">Lipid metabolism</keyword>
<dbReference type="InterPro" id="IPR030457">
    <property type="entry name" value="ELO_CS"/>
</dbReference>
<comment type="catalytic activity">
    <reaction evidence="10">
        <text>an acyl-CoA + malonyl-CoA + H(+) = a 3-oxoacyl-CoA + CO2 + CoA</text>
        <dbReference type="Rhea" id="RHEA:50252"/>
        <dbReference type="ChEBI" id="CHEBI:15378"/>
        <dbReference type="ChEBI" id="CHEBI:16526"/>
        <dbReference type="ChEBI" id="CHEBI:57287"/>
        <dbReference type="ChEBI" id="CHEBI:57384"/>
        <dbReference type="ChEBI" id="CHEBI:58342"/>
        <dbReference type="ChEBI" id="CHEBI:90726"/>
    </reaction>
    <physiologicalReaction direction="left-to-right" evidence="10">
        <dbReference type="Rhea" id="RHEA:50253"/>
    </physiologicalReaction>
</comment>